<evidence type="ECO:0000313" key="2">
    <source>
        <dbReference type="EMBL" id="EDU47334.1"/>
    </source>
</evidence>
<feature type="region of interest" description="Disordered" evidence="1">
    <location>
        <begin position="81"/>
        <end position="120"/>
    </location>
</feature>
<reference evidence="3" key="1">
    <citation type="journal article" date="2013" name="G3 (Bethesda)">
        <title>Comparative genomics of a plant-pathogenic fungus, Pyrenophora tritici-repentis, reveals transduplication and the impact of repeat elements on pathogenicity and population divergence.</title>
        <authorList>
            <person name="Manning V.A."/>
            <person name="Pandelova I."/>
            <person name="Dhillon B."/>
            <person name="Wilhelm L.J."/>
            <person name="Goodwin S.B."/>
            <person name="Berlin A.M."/>
            <person name="Figueroa M."/>
            <person name="Freitag M."/>
            <person name="Hane J.K."/>
            <person name="Henrissat B."/>
            <person name="Holman W.H."/>
            <person name="Kodira C.D."/>
            <person name="Martin J."/>
            <person name="Oliver R.P."/>
            <person name="Robbertse B."/>
            <person name="Schackwitz W."/>
            <person name="Schwartz D.C."/>
            <person name="Spatafora J.W."/>
            <person name="Turgeon B.G."/>
            <person name="Yandava C."/>
            <person name="Young S."/>
            <person name="Zhou S."/>
            <person name="Zeng Q."/>
            <person name="Grigoriev I.V."/>
            <person name="Ma L.-J."/>
            <person name="Ciuffetti L.M."/>
        </authorList>
    </citation>
    <scope>NUCLEOTIDE SEQUENCE [LARGE SCALE GENOMIC DNA]</scope>
    <source>
        <strain evidence="3">Pt-1C-BFP</strain>
    </source>
</reference>
<accession>B2WQ81</accession>
<protein>
    <submittedName>
        <fullName evidence="2">Uncharacterized protein</fullName>
    </submittedName>
</protein>
<dbReference type="EMBL" id="DS231649">
    <property type="protein sequence ID" value="EDU47334.1"/>
    <property type="molecule type" value="Genomic_DNA"/>
</dbReference>
<dbReference type="OrthoDB" id="4951733at2759"/>
<gene>
    <name evidence="2" type="ORF">PTRG_12141</name>
</gene>
<sequence length="181" mass="20276">MDHAITEGKALGIPECQDEEFIKEDFVKAVLKPSPEWTTAFMAGGNKDPRVTVRMMIKQFREYASLLHPIKHKVPKAAFVASGPQLNGEDADDAAEKAPGKRGRGKSRRTPGPGKDRKQCKVCDQQHELKDCCDTDLEQEIRGAKRAEMSTSKSSWLDSYRLQITDNIEARAQWHVPENGL</sequence>
<organism evidence="2 3">
    <name type="scientific">Pyrenophora tritici-repentis (strain Pt-1C-BFP)</name>
    <name type="common">Wheat tan spot fungus</name>
    <name type="synonym">Drechslera tritici-repentis</name>
    <dbReference type="NCBI Taxonomy" id="426418"/>
    <lineage>
        <taxon>Eukaryota</taxon>
        <taxon>Fungi</taxon>
        <taxon>Dikarya</taxon>
        <taxon>Ascomycota</taxon>
        <taxon>Pezizomycotina</taxon>
        <taxon>Dothideomycetes</taxon>
        <taxon>Pleosporomycetidae</taxon>
        <taxon>Pleosporales</taxon>
        <taxon>Pleosporineae</taxon>
        <taxon>Pleosporaceae</taxon>
        <taxon>Pyrenophora</taxon>
    </lineage>
</organism>
<dbReference type="InParanoid" id="B2WQ81"/>
<evidence type="ECO:0000256" key="1">
    <source>
        <dbReference type="SAM" id="MobiDB-lite"/>
    </source>
</evidence>
<proteinExistence type="predicted"/>
<feature type="compositionally biased region" description="Basic residues" evidence="1">
    <location>
        <begin position="100"/>
        <end position="109"/>
    </location>
</feature>
<evidence type="ECO:0000313" key="3">
    <source>
        <dbReference type="Proteomes" id="UP000001471"/>
    </source>
</evidence>
<dbReference type="Proteomes" id="UP000001471">
    <property type="component" value="Unassembled WGS sequence"/>
</dbReference>
<dbReference type="HOGENOM" id="CLU_1489730_0_0_1"/>
<name>B2WQ81_PYRTR</name>
<dbReference type="AlphaFoldDB" id="B2WQ81"/>